<feature type="non-terminal residue" evidence="2">
    <location>
        <position position="1"/>
    </location>
</feature>
<dbReference type="AlphaFoldDB" id="A0A8S3JI33"/>
<dbReference type="EMBL" id="CAJOBJ010361878">
    <property type="protein sequence ID" value="CAF5218626.1"/>
    <property type="molecule type" value="Genomic_DNA"/>
</dbReference>
<dbReference type="Proteomes" id="UP000681720">
    <property type="component" value="Unassembled WGS sequence"/>
</dbReference>
<gene>
    <name evidence="2" type="ORF">GIL414_LOCUS83058</name>
</gene>
<organism evidence="2 3">
    <name type="scientific">Rotaria magnacalcarata</name>
    <dbReference type="NCBI Taxonomy" id="392030"/>
    <lineage>
        <taxon>Eukaryota</taxon>
        <taxon>Metazoa</taxon>
        <taxon>Spiralia</taxon>
        <taxon>Gnathifera</taxon>
        <taxon>Rotifera</taxon>
        <taxon>Eurotatoria</taxon>
        <taxon>Bdelloidea</taxon>
        <taxon>Philodinida</taxon>
        <taxon>Philodinidae</taxon>
        <taxon>Rotaria</taxon>
    </lineage>
</organism>
<evidence type="ECO:0000256" key="1">
    <source>
        <dbReference type="SAM" id="MobiDB-lite"/>
    </source>
</evidence>
<sequence length="145" mass="16922">MEQKAIIHNIWTLVIPVKGLTHPFDGLFDATHRNMKAKMEMNDKVVTCIDAYCQQANDKEAYDELVRQWHDRFDREVIKSIEISPLLKHIVPFAEKLNQFTNIRSWRAFLQQRMKINATKGSLEQQSMVNNEPPTENNASLQDEP</sequence>
<feature type="region of interest" description="Disordered" evidence="1">
    <location>
        <begin position="121"/>
        <end position="145"/>
    </location>
</feature>
<evidence type="ECO:0000313" key="2">
    <source>
        <dbReference type="EMBL" id="CAF5218626.1"/>
    </source>
</evidence>
<evidence type="ECO:0000313" key="3">
    <source>
        <dbReference type="Proteomes" id="UP000681720"/>
    </source>
</evidence>
<name>A0A8S3JI33_9BILA</name>
<accession>A0A8S3JI33</accession>
<comment type="caution">
    <text evidence="2">The sequence shown here is derived from an EMBL/GenBank/DDBJ whole genome shotgun (WGS) entry which is preliminary data.</text>
</comment>
<reference evidence="2" key="1">
    <citation type="submission" date="2021-02" db="EMBL/GenBank/DDBJ databases">
        <authorList>
            <person name="Nowell W R."/>
        </authorList>
    </citation>
    <scope>NUCLEOTIDE SEQUENCE</scope>
</reference>
<protein>
    <submittedName>
        <fullName evidence="2">Uncharacterized protein</fullName>
    </submittedName>
</protein>
<proteinExistence type="predicted"/>